<organism evidence="2 3">
    <name type="scientific">Aquisphaera giovannonii</name>
    <dbReference type="NCBI Taxonomy" id="406548"/>
    <lineage>
        <taxon>Bacteria</taxon>
        <taxon>Pseudomonadati</taxon>
        <taxon>Planctomycetota</taxon>
        <taxon>Planctomycetia</taxon>
        <taxon>Isosphaerales</taxon>
        <taxon>Isosphaeraceae</taxon>
        <taxon>Aquisphaera</taxon>
    </lineage>
</organism>
<feature type="domain" description="DUF8091" evidence="1">
    <location>
        <begin position="3"/>
        <end position="153"/>
    </location>
</feature>
<dbReference type="OrthoDB" id="287760at2"/>
<dbReference type="Pfam" id="PF26351">
    <property type="entry name" value="DUF8091"/>
    <property type="match status" value="1"/>
</dbReference>
<evidence type="ECO:0000259" key="1">
    <source>
        <dbReference type="Pfam" id="PF26351"/>
    </source>
</evidence>
<protein>
    <recommendedName>
        <fullName evidence="1">DUF8091 domain-containing protein</fullName>
    </recommendedName>
</protein>
<dbReference type="Proteomes" id="UP000324233">
    <property type="component" value="Chromosome"/>
</dbReference>
<reference evidence="2 3" key="1">
    <citation type="submission" date="2019-08" db="EMBL/GenBank/DDBJ databases">
        <title>Deep-cultivation of Planctomycetes and their phenomic and genomic characterization uncovers novel biology.</title>
        <authorList>
            <person name="Wiegand S."/>
            <person name="Jogler M."/>
            <person name="Boedeker C."/>
            <person name="Pinto D."/>
            <person name="Vollmers J."/>
            <person name="Rivas-Marin E."/>
            <person name="Kohn T."/>
            <person name="Peeters S.H."/>
            <person name="Heuer A."/>
            <person name="Rast P."/>
            <person name="Oberbeckmann S."/>
            <person name="Bunk B."/>
            <person name="Jeske O."/>
            <person name="Meyerdierks A."/>
            <person name="Storesund J.E."/>
            <person name="Kallscheuer N."/>
            <person name="Luecker S."/>
            <person name="Lage O.M."/>
            <person name="Pohl T."/>
            <person name="Merkel B.J."/>
            <person name="Hornburger P."/>
            <person name="Mueller R.-W."/>
            <person name="Bruemmer F."/>
            <person name="Labrenz M."/>
            <person name="Spormann A.M."/>
            <person name="Op den Camp H."/>
            <person name="Overmann J."/>
            <person name="Amann R."/>
            <person name="Jetten M.S.M."/>
            <person name="Mascher T."/>
            <person name="Medema M.H."/>
            <person name="Devos D.P."/>
            <person name="Kaster A.-K."/>
            <person name="Ovreas L."/>
            <person name="Rohde M."/>
            <person name="Galperin M.Y."/>
            <person name="Jogler C."/>
        </authorList>
    </citation>
    <scope>NUCLEOTIDE SEQUENCE [LARGE SCALE GENOMIC DNA]</scope>
    <source>
        <strain evidence="2 3">OJF2</strain>
    </source>
</reference>
<gene>
    <name evidence="2" type="ORF">OJF2_26620</name>
</gene>
<evidence type="ECO:0000313" key="3">
    <source>
        <dbReference type="Proteomes" id="UP000324233"/>
    </source>
</evidence>
<sequence>MESSLHRALKDLYGDAGGGRSEVALDGFRVDAIDATGRVIEVQSASLGPLRAKLARLLPSHRIRVVKPVVVRKRIVLRAPRDGPETVSRRSSKRGTRLDVFDDLVGLARSLPDPNLSLEVVEVEIDEVRLPRRRRPGFAVADRRLVQVAGRMSVDEPSDLWTLLPGGWDWEMPFTTDDLARRLDRPVDFARRVAYCLRESGACVVVGKVGNRWVYSSRPLEAAAIAGPIAIA</sequence>
<name>A0A5B9W1J1_9BACT</name>
<evidence type="ECO:0000313" key="2">
    <source>
        <dbReference type="EMBL" id="QEH34127.1"/>
    </source>
</evidence>
<dbReference type="EMBL" id="CP042997">
    <property type="protein sequence ID" value="QEH34127.1"/>
    <property type="molecule type" value="Genomic_DNA"/>
</dbReference>
<accession>A0A5B9W1J1</accession>
<keyword evidence="3" id="KW-1185">Reference proteome</keyword>
<proteinExistence type="predicted"/>
<dbReference type="KEGG" id="agv:OJF2_26620"/>
<dbReference type="InterPro" id="IPR058404">
    <property type="entry name" value="DUF8091"/>
</dbReference>
<dbReference type="RefSeq" id="WP_148594093.1">
    <property type="nucleotide sequence ID" value="NZ_CP042997.1"/>
</dbReference>
<dbReference type="AlphaFoldDB" id="A0A5B9W1J1"/>